<feature type="transmembrane region" description="Helical" evidence="1">
    <location>
        <begin position="139"/>
        <end position="157"/>
    </location>
</feature>
<feature type="transmembrane region" description="Helical" evidence="1">
    <location>
        <begin position="31"/>
        <end position="49"/>
    </location>
</feature>
<proteinExistence type="predicted"/>
<feature type="transmembrane region" description="Helical" evidence="1">
    <location>
        <begin position="55"/>
        <end position="72"/>
    </location>
</feature>
<keyword evidence="1" id="KW-0472">Membrane</keyword>
<protein>
    <submittedName>
        <fullName evidence="2">Uncharacterized protein</fullName>
    </submittedName>
</protein>
<keyword evidence="1" id="KW-0812">Transmembrane</keyword>
<name>A0A101FXT9_9CHLR</name>
<feature type="transmembrane region" description="Helical" evidence="1">
    <location>
        <begin position="6"/>
        <end position="24"/>
    </location>
</feature>
<dbReference type="Proteomes" id="UP000064249">
    <property type="component" value="Unassembled WGS sequence"/>
</dbReference>
<feature type="transmembrane region" description="Helical" evidence="1">
    <location>
        <begin position="163"/>
        <end position="183"/>
    </location>
</feature>
<evidence type="ECO:0000313" key="3">
    <source>
        <dbReference type="Proteomes" id="UP000064249"/>
    </source>
</evidence>
<comment type="caution">
    <text evidence="2">The sequence shown here is derived from an EMBL/GenBank/DDBJ whole genome shotgun (WGS) entry which is preliminary data.</text>
</comment>
<dbReference type="EMBL" id="LGFU01000030">
    <property type="protein sequence ID" value="KUK46417.1"/>
    <property type="molecule type" value="Genomic_DNA"/>
</dbReference>
<feature type="transmembrane region" description="Helical" evidence="1">
    <location>
        <begin position="84"/>
        <end position="102"/>
    </location>
</feature>
<dbReference type="AlphaFoldDB" id="A0A101FXT9"/>
<accession>A0A101FXT9</accession>
<organism evidence="2 3">
    <name type="scientific">Anaerolinea thermophila</name>
    <dbReference type="NCBI Taxonomy" id="167964"/>
    <lineage>
        <taxon>Bacteria</taxon>
        <taxon>Bacillati</taxon>
        <taxon>Chloroflexota</taxon>
        <taxon>Anaerolineae</taxon>
        <taxon>Anaerolineales</taxon>
        <taxon>Anaerolineaceae</taxon>
        <taxon>Anaerolinea</taxon>
    </lineage>
</organism>
<gene>
    <name evidence="2" type="ORF">XD73_0716</name>
</gene>
<evidence type="ECO:0000256" key="1">
    <source>
        <dbReference type="SAM" id="Phobius"/>
    </source>
</evidence>
<evidence type="ECO:0000313" key="2">
    <source>
        <dbReference type="EMBL" id="KUK46417.1"/>
    </source>
</evidence>
<keyword evidence="1" id="KW-1133">Transmembrane helix</keyword>
<reference evidence="2 3" key="1">
    <citation type="journal article" date="2015" name="MBio">
        <title>Genome-Resolved Metagenomic Analysis Reveals Roles for Candidate Phyla and Other Microbial Community Members in Biogeochemical Transformations in Oil Reservoirs.</title>
        <authorList>
            <person name="Hu P."/>
            <person name="Tom L."/>
            <person name="Singh A."/>
            <person name="Thomas B.C."/>
            <person name="Baker B.J."/>
            <person name="Piceno Y.M."/>
            <person name="Andersen G.L."/>
            <person name="Banfield J.F."/>
        </authorList>
    </citation>
    <scope>NUCLEOTIDE SEQUENCE [LARGE SCALE GENOMIC DNA]</scope>
    <source>
        <strain evidence="2">46_16</strain>
    </source>
</reference>
<sequence length="189" mass="20717">MISETIFIVLLAVIVLSITTIFLADSLRTTLIFLTVLYFCVFFLLLQVWPVGLAAVNLITGILTVAVINTYCSNLTVTNDSPRNVLDILTIVFIGVITFAFAPQLATYLTESSQFLIIGFFLFAIGLLQAGISSDPFRVLIGLLIFSLGFQVIYAPLEGSALVTALMSVIQIVLAFVVSRLIMRNREEV</sequence>
<feature type="transmembrane region" description="Helical" evidence="1">
    <location>
        <begin position="114"/>
        <end position="132"/>
    </location>
</feature>